<organism evidence="4">
    <name type="scientific">plant metagenome</name>
    <dbReference type="NCBI Taxonomy" id="1297885"/>
    <lineage>
        <taxon>unclassified sequences</taxon>
        <taxon>metagenomes</taxon>
        <taxon>organismal metagenomes</taxon>
    </lineage>
</organism>
<dbReference type="SUPFAM" id="SSF47203">
    <property type="entry name" value="Acyl-CoA dehydrogenase C-terminal domain-like"/>
    <property type="match status" value="1"/>
</dbReference>
<evidence type="ECO:0000259" key="2">
    <source>
        <dbReference type="Pfam" id="PF02771"/>
    </source>
</evidence>
<evidence type="ECO:0000256" key="1">
    <source>
        <dbReference type="ARBA" id="ARBA00023002"/>
    </source>
</evidence>
<dbReference type="GO" id="GO:0006552">
    <property type="term" value="P:L-leucine catabolic process"/>
    <property type="evidence" value="ECO:0007669"/>
    <property type="project" value="TreeGrafter"/>
</dbReference>
<feature type="domain" description="Acyl-CoA dehydrogenase/oxidase N-terminal" evidence="2">
    <location>
        <begin position="36"/>
        <end position="128"/>
    </location>
</feature>
<feature type="domain" description="Acyl-CoA dehydrogenase C-terminal" evidence="3">
    <location>
        <begin position="253"/>
        <end position="384"/>
    </location>
</feature>
<dbReference type="InterPro" id="IPR037069">
    <property type="entry name" value="AcylCoA_DH/ox_N_sf"/>
</dbReference>
<dbReference type="Gene3D" id="1.20.140.10">
    <property type="entry name" value="Butyryl-CoA Dehydrogenase, subunit A, domain 3"/>
    <property type="match status" value="1"/>
</dbReference>
<dbReference type="PANTHER" id="PTHR43884">
    <property type="entry name" value="ACYL-COA DEHYDROGENASE"/>
    <property type="match status" value="1"/>
</dbReference>
<dbReference type="InterPro" id="IPR046373">
    <property type="entry name" value="Acyl-CoA_Oxase/DH_mid-dom_sf"/>
</dbReference>
<dbReference type="PANTHER" id="PTHR43884:SF12">
    <property type="entry name" value="ISOVALERYL-COA DEHYDROGENASE, MITOCHONDRIAL-RELATED"/>
    <property type="match status" value="1"/>
</dbReference>
<keyword evidence="1" id="KW-0560">Oxidoreductase</keyword>
<sequence length="409" mass="43678">MPSTPSHAPFSSSFLPPGLRPDLGEHAAKVEALAVALASTAAQRDREGGSPQAERQRLRDSGLLTLAVPREHGGAGERWPVLLRIVRRLAQADSSLAHLLAFQHLQVASVILFGSAAQQDTYLRATVSQRWFWGNAVNARDTRLEVTRTADGYRLDGIKGFCSGALGSDVLNVSVALGPAPTDRLFLVVPTSRAGIVVNDDWDNMGQRQTDSGTVVFNGVQVGLDEALGPPGAASSARATLRNVIGQLVLTELYLGNALGALDEAVGRVRTQVQPWAASGVAHASDDGLLQLRAGDLWLQLAGATALADQALDAFQAAWDSGAAFDFDARGELGMLVAAARVQAGRTALRVTEQIFDLVGARATTRQLGLDRYWRNVRVHTLHDPLDHRQQAIGRWLLTGLPADPYGYG</sequence>
<dbReference type="SUPFAM" id="SSF56645">
    <property type="entry name" value="Acyl-CoA dehydrogenase NM domain-like"/>
    <property type="match status" value="1"/>
</dbReference>
<dbReference type="Pfam" id="PF08028">
    <property type="entry name" value="Acyl-CoA_dh_2"/>
    <property type="match status" value="1"/>
</dbReference>
<reference evidence="4" key="1">
    <citation type="submission" date="2019-03" db="EMBL/GenBank/DDBJ databases">
        <authorList>
            <person name="Danneels B."/>
        </authorList>
    </citation>
    <scope>NUCLEOTIDE SEQUENCE</scope>
</reference>
<dbReference type="AlphaFoldDB" id="A0A484P1N6"/>
<name>A0A484P1N6_9ZZZZ</name>
<dbReference type="Pfam" id="PF02771">
    <property type="entry name" value="Acyl-CoA_dh_N"/>
    <property type="match status" value="1"/>
</dbReference>
<dbReference type="InterPro" id="IPR013107">
    <property type="entry name" value="Acyl-CoA_DH_C"/>
</dbReference>
<dbReference type="InterPro" id="IPR009100">
    <property type="entry name" value="AcylCoA_DH/oxidase_NM_dom_sf"/>
</dbReference>
<dbReference type="InterPro" id="IPR013786">
    <property type="entry name" value="AcylCoA_DH/ox_N"/>
</dbReference>
<dbReference type="EMBL" id="CAADHY010000014">
    <property type="protein sequence ID" value="VFR19884.1"/>
    <property type="molecule type" value="Genomic_DNA"/>
</dbReference>
<dbReference type="InterPro" id="IPR036250">
    <property type="entry name" value="AcylCo_DH-like_C"/>
</dbReference>
<proteinExistence type="predicted"/>
<evidence type="ECO:0000313" key="4">
    <source>
        <dbReference type="EMBL" id="VFR19884.1"/>
    </source>
</evidence>
<protein>
    <submittedName>
        <fullName evidence="4">Acyl-CoA dehydrogenase probable dibenzothiophene desulfurization enzyme</fullName>
    </submittedName>
</protein>
<evidence type="ECO:0000259" key="3">
    <source>
        <dbReference type="Pfam" id="PF08028"/>
    </source>
</evidence>
<dbReference type="GO" id="GO:0008470">
    <property type="term" value="F:3-methylbutanoyl-CoA dehydrogenase activity"/>
    <property type="evidence" value="ECO:0007669"/>
    <property type="project" value="TreeGrafter"/>
</dbReference>
<dbReference type="PIRSF" id="PIRSF016578">
    <property type="entry name" value="HsaA"/>
    <property type="match status" value="1"/>
</dbReference>
<dbReference type="GO" id="GO:0050660">
    <property type="term" value="F:flavin adenine dinucleotide binding"/>
    <property type="evidence" value="ECO:0007669"/>
    <property type="project" value="InterPro"/>
</dbReference>
<accession>A0A484P1N6</accession>
<gene>
    <name evidence="4" type="ORF">AMP9_3518</name>
</gene>
<dbReference type="Gene3D" id="1.10.540.10">
    <property type="entry name" value="Acyl-CoA dehydrogenase/oxidase, N-terminal domain"/>
    <property type="match status" value="1"/>
</dbReference>
<dbReference type="Gene3D" id="2.40.110.10">
    <property type="entry name" value="Butyryl-CoA Dehydrogenase, subunit A, domain 2"/>
    <property type="match status" value="1"/>
</dbReference>